<dbReference type="InterPro" id="IPR012733">
    <property type="entry name" value="HB_mOase"/>
</dbReference>
<dbReference type="Proteomes" id="UP000005808">
    <property type="component" value="Unassembled WGS sequence"/>
</dbReference>
<gene>
    <name evidence="3" type="ORF">OR16_37095</name>
</gene>
<evidence type="ECO:0000313" key="4">
    <source>
        <dbReference type="Proteomes" id="UP000005808"/>
    </source>
</evidence>
<dbReference type="Gene3D" id="3.30.9.10">
    <property type="entry name" value="D-Amino Acid Oxidase, subunit A, domain 2"/>
    <property type="match status" value="1"/>
</dbReference>
<dbReference type="NCBIfam" id="TIGR02360">
    <property type="entry name" value="pbenz_hydroxyl"/>
    <property type="match status" value="1"/>
</dbReference>
<proteinExistence type="predicted"/>
<dbReference type="EMBL" id="AHJE01000126">
    <property type="protein sequence ID" value="EHP38442.1"/>
    <property type="molecule type" value="Genomic_DNA"/>
</dbReference>
<dbReference type="NCBIfam" id="NF006091">
    <property type="entry name" value="PRK08243.1"/>
    <property type="match status" value="1"/>
</dbReference>
<accession>H1SGA4</accession>
<dbReference type="PANTHER" id="PTHR43476">
    <property type="entry name" value="3-(3-HYDROXY-PHENYL)PROPIONATE/3-HYDROXYCINNAMIC ACID HYDROXYLASE"/>
    <property type="match status" value="1"/>
</dbReference>
<reference evidence="3 4" key="1">
    <citation type="journal article" date="2012" name="J. Bacteriol.">
        <title>De Novo Genome Project of Cupriavidus basilensis OR16.</title>
        <authorList>
            <person name="Cserhati M."/>
            <person name="Kriszt B."/>
            <person name="Szoboszlay S."/>
            <person name="Toth A."/>
            <person name="Szabo I."/>
            <person name="Tancsics A."/>
            <person name="Nagy I."/>
            <person name="Horvath B."/>
            <person name="Nagy I."/>
            <person name="Kukolya J."/>
        </authorList>
    </citation>
    <scope>NUCLEOTIDE SEQUENCE [LARGE SCALE GENOMIC DNA]</scope>
    <source>
        <strain evidence="3 4">OR16</strain>
    </source>
</reference>
<comment type="caution">
    <text evidence="3">The sequence shown here is derived from an EMBL/GenBank/DDBJ whole genome shotgun (WGS) entry which is preliminary data.</text>
</comment>
<keyword evidence="1 3" id="KW-0560">Oxidoreductase</keyword>
<dbReference type="SUPFAM" id="SSF51905">
    <property type="entry name" value="FAD/NAD(P)-binding domain"/>
    <property type="match status" value="1"/>
</dbReference>
<dbReference type="Gene3D" id="3.50.50.60">
    <property type="entry name" value="FAD/NAD(P)-binding domain"/>
    <property type="match status" value="1"/>
</dbReference>
<dbReference type="Pfam" id="PF01494">
    <property type="entry name" value="FAD_binding_3"/>
    <property type="match status" value="1"/>
</dbReference>
<dbReference type="InterPro" id="IPR050631">
    <property type="entry name" value="PheA/TfdB_FAD_monoxygenase"/>
</dbReference>
<dbReference type="EC" id="1.14.13.2" evidence="3"/>
<dbReference type="PANTHER" id="PTHR43476:SF5">
    <property type="entry name" value="FAD-DEPENDENT MONOOXYGENASE"/>
    <property type="match status" value="1"/>
</dbReference>
<dbReference type="InterPro" id="IPR002938">
    <property type="entry name" value="FAD-bd"/>
</dbReference>
<feature type="domain" description="FAD-binding" evidence="2">
    <location>
        <begin position="2"/>
        <end position="343"/>
    </location>
</feature>
<dbReference type="PATRIC" id="fig|1127483.3.peg.7392"/>
<name>H1SGA4_9BURK</name>
<protein>
    <submittedName>
        <fullName evidence="3">4-hydroxybenzoate 3-monooxygenase</fullName>
        <ecNumber evidence="3">1.14.13.2</ecNumber>
    </submittedName>
</protein>
<evidence type="ECO:0000313" key="3">
    <source>
        <dbReference type="EMBL" id="EHP38442.1"/>
    </source>
</evidence>
<dbReference type="GO" id="GO:0071949">
    <property type="term" value="F:FAD binding"/>
    <property type="evidence" value="ECO:0007669"/>
    <property type="project" value="InterPro"/>
</dbReference>
<sequence length="396" mass="43304">MRTQVAIIGAGPAGLLLGHLLLRAGIDAVVMEDRSRQHVEQRIRAGVLEQGTVDLLVASGVGERLLRQGLRHHGIDLLFDARRHHIDLSGPTGGRAITVYGQHEVVKDLIAARLAAGAPTLFQVSGVALHGFDGNKPSVTFAHGGRRHTLHCDFIAGCDGFHGVSREAIPPAALQVFERSYPFAWLGILAEAAPAAQELIYASHARGFALFSMRSPQITRLYLQCRPDEDLGQWPDARIWQELHARLETGDGWRLNEGPVLQKSVTPMRSHVVEPMQYGRLFLAGDAAHIVPPTGAKGMNLAVADVRALARALAAHYGERRDDLLAAYSVTCLRRVWRAEHFSWWMTALLHRFPGQAPFMARLQQAELEYVTASPAAAATLAENYVGLPFATFEGT</sequence>
<dbReference type="AlphaFoldDB" id="H1SGA4"/>
<dbReference type="GO" id="GO:0043639">
    <property type="term" value="P:benzoate catabolic process"/>
    <property type="evidence" value="ECO:0007669"/>
    <property type="project" value="InterPro"/>
</dbReference>
<dbReference type="SUPFAM" id="SSF54373">
    <property type="entry name" value="FAD-linked reductases, C-terminal domain"/>
    <property type="match status" value="1"/>
</dbReference>
<dbReference type="InterPro" id="IPR036188">
    <property type="entry name" value="FAD/NAD-bd_sf"/>
</dbReference>
<keyword evidence="3" id="KW-0503">Monooxygenase</keyword>
<dbReference type="OrthoDB" id="8672648at2"/>
<dbReference type="PRINTS" id="PR00420">
    <property type="entry name" value="RNGMNOXGNASE"/>
</dbReference>
<dbReference type="GO" id="GO:0018659">
    <property type="term" value="F:4-hydroxybenzoate 3-monooxygenase activity"/>
    <property type="evidence" value="ECO:0007669"/>
    <property type="project" value="UniProtKB-EC"/>
</dbReference>
<organism evidence="3 4">
    <name type="scientific">Cupriavidus basilensis OR16</name>
    <dbReference type="NCBI Taxonomy" id="1127483"/>
    <lineage>
        <taxon>Bacteria</taxon>
        <taxon>Pseudomonadati</taxon>
        <taxon>Pseudomonadota</taxon>
        <taxon>Betaproteobacteria</taxon>
        <taxon>Burkholderiales</taxon>
        <taxon>Burkholderiaceae</taxon>
        <taxon>Cupriavidus</taxon>
    </lineage>
</organism>
<evidence type="ECO:0000259" key="2">
    <source>
        <dbReference type="Pfam" id="PF01494"/>
    </source>
</evidence>
<evidence type="ECO:0000256" key="1">
    <source>
        <dbReference type="ARBA" id="ARBA00023002"/>
    </source>
</evidence>
<dbReference type="RefSeq" id="WP_006163423.1">
    <property type="nucleotide sequence ID" value="NZ_AHJE01000126.1"/>
</dbReference>